<accession>F3ZY96</accession>
<feature type="domain" description="RNA polymerase sigma-70" evidence="7">
    <location>
        <begin position="64"/>
        <end position="77"/>
    </location>
</feature>
<evidence type="ECO:0000259" key="7">
    <source>
        <dbReference type="PROSITE" id="PS00715"/>
    </source>
</evidence>
<dbReference type="InterPro" id="IPR007624">
    <property type="entry name" value="RNA_pol_sigma70_r3"/>
</dbReference>
<evidence type="ECO:0000313" key="9">
    <source>
        <dbReference type="EMBL" id="AEE95621.1"/>
    </source>
</evidence>
<dbReference type="InterPro" id="IPR014236">
    <property type="entry name" value="RNA_pol_sigma-F"/>
</dbReference>
<dbReference type="Pfam" id="PF04539">
    <property type="entry name" value="Sigma70_r3"/>
    <property type="match status" value="1"/>
</dbReference>
<dbReference type="AlphaFoldDB" id="F3ZY96"/>
<keyword evidence="4 6" id="KW-0238">DNA-binding</keyword>
<dbReference type="InterPro" id="IPR014322">
    <property type="entry name" value="RNA_pol_sigma-B/F/G"/>
</dbReference>
<feature type="domain" description="RNA polymerase sigma-70" evidence="8">
    <location>
        <begin position="225"/>
        <end position="251"/>
    </location>
</feature>
<dbReference type="Gene3D" id="1.10.10.10">
    <property type="entry name" value="Winged helix-like DNA-binding domain superfamily/Winged helix DNA-binding domain"/>
    <property type="match status" value="2"/>
</dbReference>
<dbReference type="eggNOG" id="COG1191">
    <property type="taxonomic scope" value="Bacteria"/>
</dbReference>
<keyword evidence="3 6" id="KW-0731">Sigma factor</keyword>
<dbReference type="EMBL" id="CP002360">
    <property type="protein sequence ID" value="AEE95621.1"/>
    <property type="molecule type" value="Genomic_DNA"/>
</dbReference>
<dbReference type="GO" id="GO:0016987">
    <property type="term" value="F:sigma factor activity"/>
    <property type="evidence" value="ECO:0007669"/>
    <property type="project" value="UniProtKB-KW"/>
</dbReference>
<dbReference type="PANTHER" id="PTHR30603:SF17">
    <property type="entry name" value="RNA POLYMERASE SIGMA-G FACTOR"/>
    <property type="match status" value="1"/>
</dbReference>
<keyword evidence="1" id="KW-0749">Sporulation</keyword>
<dbReference type="InterPro" id="IPR007627">
    <property type="entry name" value="RNA_pol_sigma70_r2"/>
</dbReference>
<dbReference type="NCBIfam" id="TIGR02937">
    <property type="entry name" value="sigma70-ECF"/>
    <property type="match status" value="1"/>
</dbReference>
<dbReference type="InterPro" id="IPR036388">
    <property type="entry name" value="WH-like_DNA-bd_sf"/>
</dbReference>
<dbReference type="NCBIfam" id="TIGR02885">
    <property type="entry name" value="spore_sigF"/>
    <property type="match status" value="1"/>
</dbReference>
<dbReference type="PROSITE" id="PS00715">
    <property type="entry name" value="SIGMA70_1"/>
    <property type="match status" value="1"/>
</dbReference>
<sequence>MAEPTTTPANDKNRGLLTQQEIEDLIVKVRQGNKQAAEILAERNLGLVHNVVRKFMNRGYEYDDLFQVGSMGLVKAINNYDLSYNVKFSTYAVPMIMGEIKRFLRDDGSIKVSRSVKIAAYKIHNAQDRIKKELGREPSVQELATALDMEPADVVYAMEADTVPVSLYDSAYEDGESSISLIDRISDGDELDTDVIDRVALKECIAQLDAKGRQVILLRYFKDKTQSEVAQMLGITQVQVCRIEKKVLEFMRQYIK</sequence>
<evidence type="ECO:0000256" key="4">
    <source>
        <dbReference type="ARBA" id="ARBA00023125"/>
    </source>
</evidence>
<dbReference type="PROSITE" id="PS00716">
    <property type="entry name" value="SIGMA70_2"/>
    <property type="match status" value="1"/>
</dbReference>
<dbReference type="GO" id="GO:0006352">
    <property type="term" value="P:DNA-templated transcription initiation"/>
    <property type="evidence" value="ECO:0007669"/>
    <property type="project" value="InterPro"/>
</dbReference>
<dbReference type="InterPro" id="IPR007630">
    <property type="entry name" value="RNA_pol_sigma70_r4"/>
</dbReference>
<evidence type="ECO:0000256" key="6">
    <source>
        <dbReference type="RuleBase" id="RU362124"/>
    </source>
</evidence>
<proteinExistence type="inferred from homology"/>
<evidence type="ECO:0000313" key="10">
    <source>
        <dbReference type="Proteomes" id="UP000008457"/>
    </source>
</evidence>
<dbReference type="InterPro" id="IPR000943">
    <property type="entry name" value="RNA_pol_sigma70"/>
</dbReference>
<reference evidence="10" key="1">
    <citation type="submission" date="2010-11" db="EMBL/GenBank/DDBJ databases">
        <title>The complete genome of Mahella australiensis DSM 15567.</title>
        <authorList>
            <consortium name="US DOE Joint Genome Institute (JGI-PGF)"/>
            <person name="Lucas S."/>
            <person name="Copeland A."/>
            <person name="Lapidus A."/>
            <person name="Bruce D."/>
            <person name="Goodwin L."/>
            <person name="Pitluck S."/>
            <person name="Kyrpides N."/>
            <person name="Mavromatis K."/>
            <person name="Pagani I."/>
            <person name="Ivanova N."/>
            <person name="Teshima H."/>
            <person name="Brettin T."/>
            <person name="Detter J.C."/>
            <person name="Han C."/>
            <person name="Tapia R."/>
            <person name="Land M."/>
            <person name="Hauser L."/>
            <person name="Markowitz V."/>
            <person name="Cheng J.-F."/>
            <person name="Hugenholtz P."/>
            <person name="Woyke T."/>
            <person name="Wu D."/>
            <person name="Spring S."/>
            <person name="Pukall R."/>
            <person name="Steenblock K."/>
            <person name="Schneider S."/>
            <person name="Klenk H.-P."/>
            <person name="Eisen J.A."/>
        </authorList>
    </citation>
    <scope>NUCLEOTIDE SEQUENCE [LARGE SCALE GENOMIC DNA]</scope>
    <source>
        <strain evidence="10">DSM 15567 / CIP 107919 / 50-1 BON</strain>
    </source>
</reference>
<evidence type="ECO:0000256" key="5">
    <source>
        <dbReference type="ARBA" id="ARBA00023163"/>
    </source>
</evidence>
<dbReference type="RefSeq" id="WP_013780054.1">
    <property type="nucleotide sequence ID" value="NC_015520.1"/>
</dbReference>
<evidence type="ECO:0000256" key="1">
    <source>
        <dbReference type="ARBA" id="ARBA00022969"/>
    </source>
</evidence>
<dbReference type="Gene3D" id="1.20.120.1810">
    <property type="match status" value="1"/>
</dbReference>
<dbReference type="STRING" id="697281.Mahau_0405"/>
<evidence type="ECO:0000256" key="2">
    <source>
        <dbReference type="ARBA" id="ARBA00023015"/>
    </source>
</evidence>
<dbReference type="InterPro" id="IPR013324">
    <property type="entry name" value="RNA_pol_sigma_r3/r4-like"/>
</dbReference>
<dbReference type="InterPro" id="IPR050239">
    <property type="entry name" value="Sigma-70_RNA_pol_init_factors"/>
</dbReference>
<keyword evidence="10" id="KW-1185">Reference proteome</keyword>
<comment type="similarity">
    <text evidence="6">Belongs to the sigma-70 factor family.</text>
</comment>
<name>F3ZY96_MAHA5</name>
<dbReference type="InterPro" id="IPR014284">
    <property type="entry name" value="RNA_pol_sigma-70_dom"/>
</dbReference>
<protein>
    <recommendedName>
        <fullName evidence="6">RNA polymerase sigma factor</fullName>
    </recommendedName>
</protein>
<evidence type="ECO:0000259" key="8">
    <source>
        <dbReference type="PROSITE" id="PS00716"/>
    </source>
</evidence>
<dbReference type="NCBIfam" id="TIGR02980">
    <property type="entry name" value="SigBFG"/>
    <property type="match status" value="1"/>
</dbReference>
<dbReference type="SUPFAM" id="SSF88659">
    <property type="entry name" value="Sigma3 and sigma4 domains of RNA polymerase sigma factors"/>
    <property type="match status" value="2"/>
</dbReference>
<dbReference type="PRINTS" id="PR00046">
    <property type="entry name" value="SIGMA70FCT"/>
</dbReference>
<dbReference type="PIRSF" id="PIRSF000770">
    <property type="entry name" value="RNA_pol_sigma-SigE/K"/>
    <property type="match status" value="1"/>
</dbReference>
<dbReference type="PANTHER" id="PTHR30603">
    <property type="entry name" value="RNA POLYMERASE SIGMA FACTOR RPO"/>
    <property type="match status" value="1"/>
</dbReference>
<dbReference type="InterPro" id="IPR013325">
    <property type="entry name" value="RNA_pol_sigma_r2"/>
</dbReference>
<dbReference type="CDD" id="cd06171">
    <property type="entry name" value="Sigma70_r4"/>
    <property type="match status" value="1"/>
</dbReference>
<dbReference type="HOGENOM" id="CLU_014793_8_5_9"/>
<reference evidence="9 10" key="2">
    <citation type="journal article" date="2011" name="Stand. Genomic Sci.">
        <title>Complete genome sequence of Mahella australiensis type strain (50-1 BON).</title>
        <authorList>
            <person name="Sikorski J."/>
            <person name="Teshima H."/>
            <person name="Nolan M."/>
            <person name="Lucas S."/>
            <person name="Hammon N."/>
            <person name="Deshpande S."/>
            <person name="Cheng J.F."/>
            <person name="Pitluck S."/>
            <person name="Liolios K."/>
            <person name="Pagani I."/>
            <person name="Ivanova N."/>
            <person name="Huntemann M."/>
            <person name="Mavromatis K."/>
            <person name="Ovchinikova G."/>
            <person name="Pati A."/>
            <person name="Tapia R."/>
            <person name="Han C."/>
            <person name="Goodwin L."/>
            <person name="Chen A."/>
            <person name="Palaniappan K."/>
            <person name="Land M."/>
            <person name="Hauser L."/>
            <person name="Ngatchou-Djao O.D."/>
            <person name="Rohde M."/>
            <person name="Pukall R."/>
            <person name="Spring S."/>
            <person name="Abt B."/>
            <person name="Goker M."/>
            <person name="Detter J.C."/>
            <person name="Woyke T."/>
            <person name="Bristow J."/>
            <person name="Markowitz V."/>
            <person name="Hugenholtz P."/>
            <person name="Eisen J.A."/>
            <person name="Kyrpides N.C."/>
            <person name="Klenk H.P."/>
            <person name="Lapidus A."/>
        </authorList>
    </citation>
    <scope>NUCLEOTIDE SEQUENCE [LARGE SCALE GENOMIC DNA]</scope>
    <source>
        <strain evidence="10">DSM 15567 / CIP 107919 / 50-1 BON</strain>
    </source>
</reference>
<dbReference type="NCBIfam" id="NF004052">
    <property type="entry name" value="PRK05572.1"/>
    <property type="match status" value="1"/>
</dbReference>
<dbReference type="GO" id="GO:0003677">
    <property type="term" value="F:DNA binding"/>
    <property type="evidence" value="ECO:0007669"/>
    <property type="project" value="UniProtKB-KW"/>
</dbReference>
<dbReference type="KEGG" id="mas:Mahau_0405"/>
<organism evidence="9 10">
    <name type="scientific">Mahella australiensis (strain DSM 15567 / CIP 107919 / 50-1 BON)</name>
    <dbReference type="NCBI Taxonomy" id="697281"/>
    <lineage>
        <taxon>Bacteria</taxon>
        <taxon>Bacillati</taxon>
        <taxon>Bacillota</taxon>
        <taxon>Clostridia</taxon>
        <taxon>Thermoanaerobacterales</taxon>
        <taxon>Thermoanaerobacterales Family IV. Incertae Sedis</taxon>
        <taxon>Mahella</taxon>
    </lineage>
</organism>
<dbReference type="SUPFAM" id="SSF88946">
    <property type="entry name" value="Sigma2 domain of RNA polymerase sigma factors"/>
    <property type="match status" value="1"/>
</dbReference>
<dbReference type="GO" id="GO:0030435">
    <property type="term" value="P:sporulation resulting in formation of a cellular spore"/>
    <property type="evidence" value="ECO:0007669"/>
    <property type="project" value="UniProtKB-KW"/>
</dbReference>
<evidence type="ECO:0000256" key="3">
    <source>
        <dbReference type="ARBA" id="ARBA00023082"/>
    </source>
</evidence>
<gene>
    <name evidence="9" type="ordered locus">Mahau_0405</name>
</gene>
<keyword evidence="2 6" id="KW-0805">Transcription regulation</keyword>
<dbReference type="OrthoDB" id="9809557at2"/>
<comment type="function">
    <text evidence="6">Sigma factors are initiation factors that promote the attachment of RNA polymerase to specific initiation sites and are then released.</text>
</comment>
<dbReference type="Proteomes" id="UP000008457">
    <property type="component" value="Chromosome"/>
</dbReference>
<keyword evidence="5 6" id="KW-0804">Transcription</keyword>
<dbReference type="Pfam" id="PF04542">
    <property type="entry name" value="Sigma70_r2"/>
    <property type="match status" value="1"/>
</dbReference>
<dbReference type="Pfam" id="PF04545">
    <property type="entry name" value="Sigma70_r4"/>
    <property type="match status" value="1"/>
</dbReference>